<evidence type="ECO:0000256" key="4">
    <source>
        <dbReference type="ARBA" id="ARBA00023121"/>
    </source>
</evidence>
<dbReference type="InterPro" id="IPR001849">
    <property type="entry name" value="PH_domain"/>
</dbReference>
<dbReference type="GO" id="GO:0097038">
    <property type="term" value="C:perinuclear endoplasmic reticulum"/>
    <property type="evidence" value="ECO:0007669"/>
    <property type="project" value="TreeGrafter"/>
</dbReference>
<dbReference type="Gene3D" id="2.40.160.120">
    <property type="match status" value="1"/>
</dbReference>
<evidence type="ECO:0000256" key="6">
    <source>
        <dbReference type="SAM" id="MobiDB-lite"/>
    </source>
</evidence>
<keyword evidence="5" id="KW-0175">Coiled coil</keyword>
<evidence type="ECO:0000313" key="9">
    <source>
        <dbReference type="Proteomes" id="UP000191024"/>
    </source>
</evidence>
<gene>
    <name evidence="8" type="ORF">LAMI_0C09186G</name>
</gene>
<dbReference type="GO" id="GO:0032934">
    <property type="term" value="F:sterol binding"/>
    <property type="evidence" value="ECO:0007669"/>
    <property type="project" value="TreeGrafter"/>
</dbReference>
<reference evidence="9" key="1">
    <citation type="submission" date="2016-03" db="EMBL/GenBank/DDBJ databases">
        <authorList>
            <person name="Devillers H."/>
        </authorList>
    </citation>
    <scope>NUCLEOTIDE SEQUENCE [LARGE SCALE GENOMIC DNA]</scope>
</reference>
<dbReference type="Gene3D" id="2.30.29.30">
    <property type="entry name" value="Pleckstrin-homology domain (PH domain)/Phosphotyrosine-binding domain (PTB)"/>
    <property type="match status" value="1"/>
</dbReference>
<dbReference type="GO" id="GO:0035621">
    <property type="term" value="P:ER to Golgi ceramide transport"/>
    <property type="evidence" value="ECO:0007669"/>
    <property type="project" value="TreeGrafter"/>
</dbReference>
<dbReference type="GO" id="GO:0005886">
    <property type="term" value="C:plasma membrane"/>
    <property type="evidence" value="ECO:0007669"/>
    <property type="project" value="TreeGrafter"/>
</dbReference>
<dbReference type="GO" id="GO:0005829">
    <property type="term" value="C:cytosol"/>
    <property type="evidence" value="ECO:0007669"/>
    <property type="project" value="TreeGrafter"/>
</dbReference>
<dbReference type="GO" id="GO:0034727">
    <property type="term" value="P:piecemeal microautophagy of the nucleus"/>
    <property type="evidence" value="ECO:0007669"/>
    <property type="project" value="TreeGrafter"/>
</dbReference>
<dbReference type="PROSITE" id="PS50003">
    <property type="entry name" value="PH_DOMAIN"/>
    <property type="match status" value="1"/>
</dbReference>
<feature type="coiled-coil region" evidence="5">
    <location>
        <begin position="828"/>
        <end position="855"/>
    </location>
</feature>
<evidence type="ECO:0000256" key="1">
    <source>
        <dbReference type="ARBA" id="ARBA00008842"/>
    </source>
</evidence>
<dbReference type="InterPro" id="IPR011993">
    <property type="entry name" value="PH-like_dom_sf"/>
</dbReference>
<dbReference type="InterPro" id="IPR000648">
    <property type="entry name" value="Oxysterol-bd"/>
</dbReference>
<dbReference type="SMART" id="SM00233">
    <property type="entry name" value="PH"/>
    <property type="match status" value="1"/>
</dbReference>
<dbReference type="Pfam" id="PF15409">
    <property type="entry name" value="PH_8"/>
    <property type="match status" value="1"/>
</dbReference>
<dbReference type="STRING" id="1230905.A0A1G4J4Z3"/>
<name>A0A1G4J4Z3_9SACH</name>
<keyword evidence="9" id="KW-1185">Reference proteome</keyword>
<sequence>MEALDVHSKSFVVRWLRVKQNDTVFYQLKPLKRSVGIGIYKRQTTINDDTINKSTRGSERQTNENGAMEGTSKTGGSIHIAPDTRTLIDYALNRSSSSVDTDQNNRRRSKSIAAVQHISQDIPLDTKLADQGFTLVKRLGVVPGNELVEGSLQAREDGYYAFIIDNTASKTVKKKILLSVAVKGQEVPHQLHRSSSQLTRVKQGRILQGYVLKKRRKRLQGFTKRFFKLDFKYKTLSYYLNEHNNVCRGEVVIPLATVSANRMTRLIIIDSGVEIWVLKAKDEAAWQEWIAALEECYSKEHNYYTRQPKDSKVVPETLPVSKGLDAICKKLEDCKTMSLAYFPPTTELRSRSALNNSGSHSPLSRTSSFSSLSNIFAKNKNGSQEILTKTAPDSPQLANLELSSPPQEHELYKNLKELEDLFHIWISKGKTVVKDRGSKAPSILSENEYYDAEDDNIEKDAQEGVIMLNDEEGVHALLLSESSHPNKNEEAFDDESSKFEIEAVQTTPGLETGGDLYPLPWNHKEKRRNDIPPASVPPPSLFSFLRKNVGKDLSSISMPITSNEPVSILQMLTETFEYSELLTAAASASTDSERLALVAAFSCSYLSVHRHKVRAMRKPFNPLLGETFELVREDKGIRLVAEKVSHKPQIFAFHVEHALWQLSYTVSPVQKFWGKSIEFINEGKLKYSVKSSGEGFVWSQPTTILKNILAGERYIEPTNHIEVVSSLGLKAKVAFIAGGMFGGRSEEVCITLLNGSKVLNTLKGHWTKSLNDTATGQKIWEVGELVPDPAKKYGFTVFTANLNDITGIEKDRLPPTDSRLRPDLRLYENGEVDKAEQLKLELEQAQRTRRLNSQDVEPLYFRQSGDGWKIIEGDNNYWAKRKKEDWSQVRPLW</sequence>
<keyword evidence="4" id="KW-0446">Lipid-binding</keyword>
<proteinExistence type="inferred from homology"/>
<evidence type="ECO:0000256" key="2">
    <source>
        <dbReference type="ARBA" id="ARBA00022448"/>
    </source>
</evidence>
<dbReference type="GO" id="GO:0006887">
    <property type="term" value="P:exocytosis"/>
    <property type="evidence" value="ECO:0007669"/>
    <property type="project" value="TreeGrafter"/>
</dbReference>
<evidence type="ECO:0000259" key="7">
    <source>
        <dbReference type="PROSITE" id="PS50003"/>
    </source>
</evidence>
<feature type="domain" description="PH" evidence="7">
    <location>
        <begin position="204"/>
        <end position="298"/>
    </location>
</feature>
<dbReference type="InterPro" id="IPR041680">
    <property type="entry name" value="PH_8"/>
</dbReference>
<dbReference type="PANTHER" id="PTHR10972:SF203">
    <property type="entry name" value="OXYSTEROL-BINDING PROTEIN HOMOLOG 3"/>
    <property type="match status" value="1"/>
</dbReference>
<keyword evidence="3" id="KW-0445">Lipid transport</keyword>
<dbReference type="CDD" id="cd13289">
    <property type="entry name" value="PH_Osh3p_yeast"/>
    <property type="match status" value="1"/>
</dbReference>
<dbReference type="SUPFAM" id="SSF101576">
    <property type="entry name" value="Supernatant protein factor (SPF), C-terminal domain"/>
    <property type="match status" value="1"/>
</dbReference>
<dbReference type="FunFam" id="2.40.160.120:FF:000001">
    <property type="entry name" value="Oxysterol-binding protein"/>
    <property type="match status" value="1"/>
</dbReference>
<dbReference type="GO" id="GO:0120009">
    <property type="term" value="P:intermembrane lipid transfer"/>
    <property type="evidence" value="ECO:0007669"/>
    <property type="project" value="UniProtKB-ARBA"/>
</dbReference>
<dbReference type="EMBL" id="LT598466">
    <property type="protein sequence ID" value="SCU84861.1"/>
    <property type="molecule type" value="Genomic_DNA"/>
</dbReference>
<dbReference type="SUPFAM" id="SSF144000">
    <property type="entry name" value="Oxysterol-binding protein-like"/>
    <property type="match status" value="1"/>
</dbReference>
<evidence type="ECO:0000256" key="5">
    <source>
        <dbReference type="SAM" id="Coils"/>
    </source>
</evidence>
<dbReference type="SUPFAM" id="SSF50729">
    <property type="entry name" value="PH domain-like"/>
    <property type="match status" value="1"/>
</dbReference>
<dbReference type="GO" id="GO:0032541">
    <property type="term" value="C:cortical endoplasmic reticulum"/>
    <property type="evidence" value="ECO:0007669"/>
    <property type="project" value="TreeGrafter"/>
</dbReference>
<organism evidence="8 9">
    <name type="scientific">Lachancea mirantina</name>
    <dbReference type="NCBI Taxonomy" id="1230905"/>
    <lineage>
        <taxon>Eukaryota</taxon>
        <taxon>Fungi</taxon>
        <taxon>Dikarya</taxon>
        <taxon>Ascomycota</taxon>
        <taxon>Saccharomycotina</taxon>
        <taxon>Saccharomycetes</taxon>
        <taxon>Saccharomycetales</taxon>
        <taxon>Saccharomycetaceae</taxon>
        <taxon>Lachancea</taxon>
    </lineage>
</organism>
<dbReference type="InterPro" id="IPR036598">
    <property type="entry name" value="GOLD_dom_sf"/>
</dbReference>
<dbReference type="GO" id="GO:0030011">
    <property type="term" value="P:maintenance of cell polarity"/>
    <property type="evidence" value="ECO:0007669"/>
    <property type="project" value="TreeGrafter"/>
</dbReference>
<dbReference type="OrthoDB" id="1854502at2759"/>
<dbReference type="PANTHER" id="PTHR10972">
    <property type="entry name" value="OXYSTEROL-BINDING PROTEIN-RELATED"/>
    <property type="match status" value="1"/>
</dbReference>
<dbReference type="InterPro" id="IPR037239">
    <property type="entry name" value="OSBP_sf"/>
</dbReference>
<comment type="similarity">
    <text evidence="1">Belongs to the OSBP family.</text>
</comment>
<dbReference type="GO" id="GO:0006897">
    <property type="term" value="P:endocytosis"/>
    <property type="evidence" value="ECO:0007669"/>
    <property type="project" value="TreeGrafter"/>
</dbReference>
<dbReference type="AlphaFoldDB" id="A0A1G4J4Z3"/>
<dbReference type="Proteomes" id="UP000191024">
    <property type="component" value="Chromosome C"/>
</dbReference>
<evidence type="ECO:0000313" key="8">
    <source>
        <dbReference type="EMBL" id="SCU84861.1"/>
    </source>
</evidence>
<dbReference type="Pfam" id="PF01237">
    <property type="entry name" value="Oxysterol_BP"/>
    <property type="match status" value="1"/>
</dbReference>
<feature type="region of interest" description="Disordered" evidence="6">
    <location>
        <begin position="50"/>
        <end position="78"/>
    </location>
</feature>
<protein>
    <submittedName>
        <fullName evidence="8">LAMI_0C09186g1_1</fullName>
    </submittedName>
</protein>
<evidence type="ECO:0000256" key="3">
    <source>
        <dbReference type="ARBA" id="ARBA00023055"/>
    </source>
</evidence>
<keyword evidence="2" id="KW-0813">Transport</keyword>
<accession>A0A1G4J4Z3</accession>